<dbReference type="EMBL" id="CP097770">
    <property type="protein sequence ID" value="URJ51955.1"/>
    <property type="molecule type" value="Genomic_DNA"/>
</dbReference>
<evidence type="ECO:0000313" key="1">
    <source>
        <dbReference type="EMBL" id="URJ51955.1"/>
    </source>
</evidence>
<dbReference type="AlphaFoldDB" id="A0A1D7MPV8"/>
<dbReference type="GO" id="GO:0016747">
    <property type="term" value="F:acyltransferase activity, transferring groups other than amino-acyl groups"/>
    <property type="evidence" value="ECO:0007669"/>
    <property type="project" value="InterPro"/>
</dbReference>
<dbReference type="InterPro" id="IPR000182">
    <property type="entry name" value="GNAT_dom"/>
</dbReference>
<gene>
    <name evidence="1" type="ORF">MF626_001425</name>
</gene>
<protein>
    <submittedName>
        <fullName evidence="1">GNAT family N-acetyltransferase</fullName>
    </submittedName>
</protein>
<evidence type="ECO:0000313" key="2">
    <source>
        <dbReference type="Proteomes" id="UP001055784"/>
    </source>
</evidence>
<organism evidence="1 2">
    <name type="scientific">Paenibacillus polymyxa</name>
    <name type="common">Bacillus polymyxa</name>
    <dbReference type="NCBI Taxonomy" id="1406"/>
    <lineage>
        <taxon>Bacteria</taxon>
        <taxon>Bacillati</taxon>
        <taxon>Bacillota</taxon>
        <taxon>Bacilli</taxon>
        <taxon>Bacillales</taxon>
        <taxon>Paenibacillaceae</taxon>
        <taxon>Paenibacillus</taxon>
    </lineage>
</organism>
<dbReference type="PANTHER" id="PTHR43792:SF13">
    <property type="entry name" value="ACETYLTRANSFERASE"/>
    <property type="match status" value="1"/>
</dbReference>
<dbReference type="Proteomes" id="UP001055784">
    <property type="component" value="Chromosome"/>
</dbReference>
<dbReference type="InterPro" id="IPR016181">
    <property type="entry name" value="Acyl_CoA_acyltransferase"/>
</dbReference>
<name>A0A1D7MPV8_PAEPO</name>
<dbReference type="Gene3D" id="3.40.630.30">
    <property type="match status" value="1"/>
</dbReference>
<dbReference type="Pfam" id="PF13302">
    <property type="entry name" value="Acetyltransf_3"/>
    <property type="match status" value="1"/>
</dbReference>
<reference evidence="1" key="1">
    <citation type="submission" date="2022-11" db="EMBL/GenBank/DDBJ databases">
        <authorList>
            <person name="Vasilchenko N.G."/>
            <person name="Prazdnova E.V."/>
            <person name="Gorovtsov A.V."/>
            <person name="Chistyakov V.A."/>
            <person name="Pak M.L."/>
        </authorList>
    </citation>
    <scope>NUCLEOTIDE SEQUENCE</scope>
    <source>
        <strain evidence="1">R 4.5</strain>
    </source>
</reference>
<proteinExistence type="predicted"/>
<dbReference type="SUPFAM" id="SSF55729">
    <property type="entry name" value="Acyl-CoA N-acyltransferases (Nat)"/>
    <property type="match status" value="1"/>
</dbReference>
<sequence>MKLQTNRLILKTLDLNLIEAAAQRDIGAIEALGYKTSDEWPGPDFFEALPYFRELLIKNNGTRGFDSWIIVEKDTQEIVGGIGFLGDPDQNGMIEIGFATNESHRRKGYCYEAAQKLIEWSLNHEEVQIVTARCAPDNNSSKNLLLKLGFQIDHKDEELLYWKYQMKKVGGGQQK</sequence>
<dbReference type="PROSITE" id="PS51186">
    <property type="entry name" value="GNAT"/>
    <property type="match status" value="1"/>
</dbReference>
<dbReference type="CDD" id="cd04301">
    <property type="entry name" value="NAT_SF"/>
    <property type="match status" value="1"/>
</dbReference>
<dbReference type="PANTHER" id="PTHR43792">
    <property type="entry name" value="GNAT FAMILY, PUTATIVE (AFU_ORTHOLOGUE AFUA_3G00765)-RELATED-RELATED"/>
    <property type="match status" value="1"/>
</dbReference>
<accession>A0A1D7MPV8</accession>
<dbReference type="InterPro" id="IPR051531">
    <property type="entry name" value="N-acetyltransferase"/>
</dbReference>
<dbReference type="RefSeq" id="WP_061830935.1">
    <property type="nucleotide sequence ID" value="NZ_CP015423.1"/>
</dbReference>